<feature type="domain" description="DUF4550" evidence="2">
    <location>
        <begin position="144"/>
        <end position="238"/>
    </location>
</feature>
<evidence type="ECO:0000256" key="1">
    <source>
        <dbReference type="SAM" id="MobiDB-lite"/>
    </source>
</evidence>
<reference evidence="3 4" key="1">
    <citation type="journal article" date="2008" name="Nature">
        <title>The genome of the choanoflagellate Monosiga brevicollis and the origin of metazoans.</title>
        <authorList>
            <consortium name="JGI Sequencing"/>
            <person name="King N."/>
            <person name="Westbrook M.J."/>
            <person name="Young S.L."/>
            <person name="Kuo A."/>
            <person name="Abedin M."/>
            <person name="Chapman J."/>
            <person name="Fairclough S."/>
            <person name="Hellsten U."/>
            <person name="Isogai Y."/>
            <person name="Letunic I."/>
            <person name="Marr M."/>
            <person name="Pincus D."/>
            <person name="Putnam N."/>
            <person name="Rokas A."/>
            <person name="Wright K.J."/>
            <person name="Zuzow R."/>
            <person name="Dirks W."/>
            <person name="Good M."/>
            <person name="Goodstein D."/>
            <person name="Lemons D."/>
            <person name="Li W."/>
            <person name="Lyons J.B."/>
            <person name="Morris A."/>
            <person name="Nichols S."/>
            <person name="Richter D.J."/>
            <person name="Salamov A."/>
            <person name="Bork P."/>
            <person name="Lim W.A."/>
            <person name="Manning G."/>
            <person name="Miller W.T."/>
            <person name="McGinnis W."/>
            <person name="Shapiro H."/>
            <person name="Tjian R."/>
            <person name="Grigoriev I.V."/>
            <person name="Rokhsar D."/>
        </authorList>
    </citation>
    <scope>NUCLEOTIDE SEQUENCE [LARGE SCALE GENOMIC DNA]</scope>
    <source>
        <strain evidence="4">MX1 / ATCC 50154</strain>
    </source>
</reference>
<feature type="compositionally biased region" description="Low complexity" evidence="1">
    <location>
        <begin position="21"/>
        <end position="38"/>
    </location>
</feature>
<feature type="region of interest" description="Disordered" evidence="1">
    <location>
        <begin position="17"/>
        <end position="49"/>
    </location>
</feature>
<dbReference type="GeneID" id="5889365"/>
<dbReference type="KEGG" id="mbr:MONBRDRAFT_31712"/>
<dbReference type="RefSeq" id="XP_001744344.1">
    <property type="nucleotide sequence ID" value="XM_001744292.1"/>
</dbReference>
<feature type="region of interest" description="Disordered" evidence="1">
    <location>
        <begin position="232"/>
        <end position="269"/>
    </location>
</feature>
<feature type="region of interest" description="Disordered" evidence="1">
    <location>
        <begin position="620"/>
        <end position="660"/>
    </location>
</feature>
<gene>
    <name evidence="3" type="ORF">MONBRDRAFT_31712</name>
</gene>
<sequence length="1249" mass="138506">MATSALDILRRDVSRERRISSARGSASSAGTGVTTTASIRTSRRGPTKRDRYVQQLLRHNDAYPVRLRIRLEFEVPAAAPDELEQADADLANDPAGLDATAWRRRSTLYAFDEAQPGRDSVMSMAPSGGGAAGGKPNRLTSRSSYIHYEFTAPHDERPTKADVVVHFNGAKAFSDNEARTAGFTRLPGDQVLRAYWEHHFDMAVTPALIEELYRDGLSFKIWDTRDKVASRARFDRPRGGGQSHMHGTLQRIQEHRTPGPQERSGDPTSAANLTASAAAKLTSASALSALDLKRAPRNMASEDGSGALLWVDLSTLFGGELSTETILEDIDETGLKRLLSLRVRVSVDQPILNPEQTVLMNPLTFTVKHAGDLPRSPTPFSELDRRCRPTSLKFRFFGQQRWQSWTCDGPHGPTAVWERSFVVLTGLLDRSDFADCNPSRTIEVKGTLDPNPLNVPVGLVNGGGLKLQVHDRDRLPKPGWDGGIEDEDFSDYNAVGRKLKSAEQAASELWDPYGVASVDLSPIMHGTLACSSCSARAFVSLPRVKQLQLTVPVLPCEERERAQFSETGQQQESAMHPGHYVAAGTYLDVSVSLAHARRFDVDVDMDFMLVRTGVMTDKEIRKRRAKRATMTPEPQRLPNPMSPRANMNRARPTDDKRGSFMNLRVPTATGTAVLNQRRRPFTLLVARMAPHMVGFAGKLRSAVIKCNARALNVSAHDVNELNLVLGAYVLQEWQSHDVDLDLITGFEFVLPEGRLIVLEGLLDGAMSTILNQAGWPEGATVKDMRILFNTSVTAAERRYGALGAHLQRITLDKSMHEVLTRQELYFQGHALNTCLSGLCCVQELFRLNRLAEALRCAYFPSVPSLLAIKHELAVVDEPMRMPWPPEAEAAAATVEATSQSYFSPRHRSRQKAALDMAVPVSLCEAGRSASSPNFALQNRTSIERQSQRNREIREREQAQGMIYDPLSATIRPASQPAGQHQSAPTSRPATSDQGTSQHLQRTLREEHRKSWRTKEGFNTLTGPGTGSALPAPSPASALRSAEPFDERFLNQPAVTTGRRSMPWHERHKDMQHGRPTQLFSKNDATLSVGETEEDKWLAKQQEDERWRAKLVVTDPKFHAHHPARRTSQVRLCCHIVGMRFLSVSLCVSYPSPYVCVSYPSPYVCVSYPSPYVCVCVCVCVRCSLDALDRLNDLLADRPQRRSLRLSSTQFAQPISMDLHEPYHERRASALTLGDDGRAVNGPVPITDFA</sequence>
<dbReference type="STRING" id="81824.A9UVA5"/>
<feature type="compositionally biased region" description="Basic and acidic residues" evidence="1">
    <location>
        <begin position="1002"/>
        <end position="1015"/>
    </location>
</feature>
<dbReference type="eggNOG" id="ENOG502QU03">
    <property type="taxonomic scope" value="Eukaryota"/>
</dbReference>
<organism evidence="3 4">
    <name type="scientific">Monosiga brevicollis</name>
    <name type="common">Choanoflagellate</name>
    <dbReference type="NCBI Taxonomy" id="81824"/>
    <lineage>
        <taxon>Eukaryota</taxon>
        <taxon>Choanoflagellata</taxon>
        <taxon>Craspedida</taxon>
        <taxon>Salpingoecidae</taxon>
        <taxon>Monosiga</taxon>
    </lineage>
</organism>
<dbReference type="PANTHER" id="PTHR33667:SF7">
    <property type="entry name" value="RIKEN CDNA 1810020O05 GENE"/>
    <property type="match status" value="1"/>
</dbReference>
<proteinExistence type="predicted"/>
<dbReference type="EMBL" id="CH991546">
    <property type="protein sequence ID" value="EDQ91047.1"/>
    <property type="molecule type" value="Genomic_DNA"/>
</dbReference>
<feature type="compositionally biased region" description="Basic and acidic residues" evidence="1">
    <location>
        <begin position="941"/>
        <end position="957"/>
    </location>
</feature>
<dbReference type="OMA" id="AMHPGHY"/>
<feature type="region of interest" description="Disordered" evidence="1">
    <location>
        <begin position="934"/>
        <end position="1039"/>
    </location>
</feature>
<dbReference type="AlphaFoldDB" id="A9UVA5"/>
<name>A9UVA5_MONBE</name>
<dbReference type="InParanoid" id="A9UVA5"/>
<protein>
    <recommendedName>
        <fullName evidence="2">DUF4550 domain-containing protein</fullName>
    </recommendedName>
</protein>
<evidence type="ECO:0000313" key="3">
    <source>
        <dbReference type="EMBL" id="EDQ91047.1"/>
    </source>
</evidence>
<dbReference type="Proteomes" id="UP000001357">
    <property type="component" value="Unassembled WGS sequence"/>
</dbReference>
<keyword evidence="4" id="KW-1185">Reference proteome</keyword>
<accession>A9UVA5</accession>
<feature type="region of interest" description="Disordered" evidence="1">
    <location>
        <begin position="118"/>
        <end position="137"/>
    </location>
</feature>
<dbReference type="PANTHER" id="PTHR33667">
    <property type="entry name" value="SI:DKEY-57N24.6"/>
    <property type="match status" value="1"/>
</dbReference>
<dbReference type="InterPro" id="IPR027876">
    <property type="entry name" value="DUF4550"/>
</dbReference>
<evidence type="ECO:0000313" key="4">
    <source>
        <dbReference type="Proteomes" id="UP000001357"/>
    </source>
</evidence>
<evidence type="ECO:0000259" key="2">
    <source>
        <dbReference type="Pfam" id="PF15084"/>
    </source>
</evidence>
<dbReference type="Pfam" id="PF15084">
    <property type="entry name" value="DUF4550"/>
    <property type="match status" value="1"/>
</dbReference>
<feature type="compositionally biased region" description="Low complexity" evidence="1">
    <location>
        <begin position="1026"/>
        <end position="1038"/>
    </location>
</feature>
<feature type="compositionally biased region" description="Polar residues" evidence="1">
    <location>
        <begin position="976"/>
        <end position="1000"/>
    </location>
</feature>